<organism evidence="1">
    <name type="scientific">marine sediment metagenome</name>
    <dbReference type="NCBI Taxonomy" id="412755"/>
    <lineage>
        <taxon>unclassified sequences</taxon>
        <taxon>metagenomes</taxon>
        <taxon>ecological metagenomes</taxon>
    </lineage>
</organism>
<dbReference type="AlphaFoldDB" id="X1IV40"/>
<comment type="caution">
    <text evidence="1">The sequence shown here is derived from an EMBL/GenBank/DDBJ whole genome shotgun (WGS) entry which is preliminary data.</text>
</comment>
<feature type="non-terminal residue" evidence="1">
    <location>
        <position position="44"/>
    </location>
</feature>
<name>X1IV40_9ZZZZ</name>
<reference evidence="1" key="1">
    <citation type="journal article" date="2014" name="Front. Microbiol.">
        <title>High frequency of phylogenetically diverse reductive dehalogenase-homologous genes in deep subseafloor sedimentary metagenomes.</title>
        <authorList>
            <person name="Kawai M."/>
            <person name="Futagami T."/>
            <person name="Toyoda A."/>
            <person name="Takaki Y."/>
            <person name="Nishi S."/>
            <person name="Hori S."/>
            <person name="Arai W."/>
            <person name="Tsubouchi T."/>
            <person name="Morono Y."/>
            <person name="Uchiyama I."/>
            <person name="Ito T."/>
            <person name="Fujiyama A."/>
            <person name="Inagaki F."/>
            <person name="Takami H."/>
        </authorList>
    </citation>
    <scope>NUCLEOTIDE SEQUENCE</scope>
    <source>
        <strain evidence="1">Expedition CK06-06</strain>
    </source>
</reference>
<sequence>MPESFPLILSQIGKILQFLSQLKYDLNTFHNDNLKNSLKLSDLF</sequence>
<protein>
    <submittedName>
        <fullName evidence="1">Uncharacterized protein</fullName>
    </submittedName>
</protein>
<proteinExistence type="predicted"/>
<accession>X1IV40</accession>
<evidence type="ECO:0000313" key="1">
    <source>
        <dbReference type="EMBL" id="GAH85567.1"/>
    </source>
</evidence>
<gene>
    <name evidence="1" type="ORF">S03H2_65287</name>
</gene>
<dbReference type="EMBL" id="BARU01042498">
    <property type="protein sequence ID" value="GAH85567.1"/>
    <property type="molecule type" value="Genomic_DNA"/>
</dbReference>